<evidence type="ECO:0000313" key="2">
    <source>
        <dbReference type="EMBL" id="CDJ50955.1"/>
    </source>
</evidence>
<accession>U6LT49</accession>
<proteinExistence type="predicted"/>
<dbReference type="VEuPathDB" id="ToxoDB:EBH_0037780"/>
<organism evidence="2 3">
    <name type="scientific">Eimeria brunetti</name>
    <dbReference type="NCBI Taxonomy" id="51314"/>
    <lineage>
        <taxon>Eukaryota</taxon>
        <taxon>Sar</taxon>
        <taxon>Alveolata</taxon>
        <taxon>Apicomplexa</taxon>
        <taxon>Conoidasida</taxon>
        <taxon>Coccidia</taxon>
        <taxon>Eucoccidiorida</taxon>
        <taxon>Eimeriorina</taxon>
        <taxon>Eimeriidae</taxon>
        <taxon>Eimeria</taxon>
    </lineage>
</organism>
<keyword evidence="1" id="KW-0812">Transmembrane</keyword>
<keyword evidence="3" id="KW-1185">Reference proteome</keyword>
<reference evidence="2" key="1">
    <citation type="submission" date="2013-10" db="EMBL/GenBank/DDBJ databases">
        <title>Genomic analysis of the causative agents of coccidiosis in chickens.</title>
        <authorList>
            <person name="Reid A.J."/>
            <person name="Blake D."/>
            <person name="Billington K."/>
            <person name="Browne H."/>
            <person name="Dunn M."/>
            <person name="Hung S."/>
            <person name="Kawahara F."/>
            <person name="Miranda-Saavedra D."/>
            <person name="Mourier T."/>
            <person name="Nagra H."/>
            <person name="Otto T.D."/>
            <person name="Rawlings N."/>
            <person name="Sanchez A."/>
            <person name="Sanders M."/>
            <person name="Subramaniam C."/>
            <person name="Tay Y."/>
            <person name="Dear P."/>
            <person name="Doerig C."/>
            <person name="Gruber A."/>
            <person name="Parkinson J."/>
            <person name="Shirley M."/>
            <person name="Wan K.L."/>
            <person name="Berriman M."/>
            <person name="Tomley F."/>
            <person name="Pain A."/>
        </authorList>
    </citation>
    <scope>NUCLEOTIDE SEQUENCE [LARGE SCALE GENOMIC DNA]</scope>
    <source>
        <strain evidence="2">Houghton</strain>
    </source>
</reference>
<keyword evidence="1" id="KW-0472">Membrane</keyword>
<dbReference type="AlphaFoldDB" id="U6LT49"/>
<reference evidence="2" key="2">
    <citation type="submission" date="2013-10" db="EMBL/GenBank/DDBJ databases">
        <authorList>
            <person name="Aslett M."/>
        </authorList>
    </citation>
    <scope>NUCLEOTIDE SEQUENCE [LARGE SCALE GENOMIC DNA]</scope>
    <source>
        <strain evidence="2">Houghton</strain>
    </source>
</reference>
<dbReference type="Proteomes" id="UP000030750">
    <property type="component" value="Unassembled WGS sequence"/>
</dbReference>
<evidence type="ECO:0000256" key="1">
    <source>
        <dbReference type="SAM" id="Phobius"/>
    </source>
</evidence>
<keyword evidence="1" id="KW-1133">Transmembrane helix</keyword>
<evidence type="ECO:0000313" key="3">
    <source>
        <dbReference type="Proteomes" id="UP000030750"/>
    </source>
</evidence>
<protein>
    <submittedName>
        <fullName evidence="2">Uncharacterized protein</fullName>
    </submittedName>
</protein>
<dbReference type="EMBL" id="HG712514">
    <property type="protein sequence ID" value="CDJ50955.1"/>
    <property type="molecule type" value="Genomic_DNA"/>
</dbReference>
<gene>
    <name evidence="2" type="ORF">EBH_0037780</name>
</gene>
<sequence>MALDWREATFGGAPALALHGPGPSVARQLTKARTAQKAAAHEEKGDRHTPIDLHKAIDSPQMFPPSDLCRFPAPATAFSAIRPRLGPLTDGPPNFLDSAAADLLLLPLFPPFLFSMVPVMVLLAALQVVYVSNGSATAAAAAAAAIAALQGP</sequence>
<feature type="transmembrane region" description="Helical" evidence="1">
    <location>
        <begin position="130"/>
        <end position="149"/>
    </location>
</feature>
<feature type="transmembrane region" description="Helical" evidence="1">
    <location>
        <begin position="103"/>
        <end position="124"/>
    </location>
</feature>
<name>U6LT49_9EIME</name>